<dbReference type="GO" id="GO:0005737">
    <property type="term" value="C:cytoplasm"/>
    <property type="evidence" value="ECO:0007669"/>
    <property type="project" value="TreeGrafter"/>
</dbReference>
<reference evidence="10 11" key="1">
    <citation type="submission" date="2020-08" db="EMBL/GenBank/DDBJ databases">
        <title>Genome sequence of Acidovorax monticola KACC 19171T.</title>
        <authorList>
            <person name="Hyun D.-W."/>
            <person name="Bae J.-W."/>
        </authorList>
    </citation>
    <scope>NUCLEOTIDE SEQUENCE [LARGE SCALE GENOMIC DNA]</scope>
    <source>
        <strain evidence="10 11">KACC 19171</strain>
    </source>
</reference>
<feature type="binding site" evidence="6">
    <location>
        <position position="146"/>
    </location>
    <ligand>
        <name>Fe cation</name>
        <dbReference type="ChEBI" id="CHEBI:24875"/>
        <note>catalytic</note>
    </ligand>
</feature>
<protein>
    <submittedName>
        <fullName evidence="10">DNA oxidative demethylase AlkB</fullName>
        <ecNumber evidence="10">1.14.11.33</ecNumber>
    </submittedName>
</protein>
<feature type="binding site" evidence="6">
    <location>
        <position position="148"/>
    </location>
    <ligand>
        <name>Fe cation</name>
        <dbReference type="ChEBI" id="CHEBI:24875"/>
        <note>catalytic</note>
    </ligand>
</feature>
<dbReference type="InterPro" id="IPR027450">
    <property type="entry name" value="AlkB-like"/>
</dbReference>
<comment type="cofactor">
    <cofactor evidence="6">
        <name>Fe(2+)</name>
        <dbReference type="ChEBI" id="CHEBI:29033"/>
    </cofactor>
    <text evidence="6">Binds 1 Fe(2+) ion per subunit.</text>
</comment>
<feature type="binding site" evidence="6">
    <location>
        <position position="202"/>
    </location>
    <ligand>
        <name>Fe cation</name>
        <dbReference type="ChEBI" id="CHEBI:24875"/>
        <note>catalytic</note>
    </ligand>
</feature>
<keyword evidence="8" id="KW-0472">Membrane</keyword>
<dbReference type="Pfam" id="PF13532">
    <property type="entry name" value="2OG-FeII_Oxy_2"/>
    <property type="match status" value="1"/>
</dbReference>
<keyword evidence="10" id="KW-0489">Methyltransferase</keyword>
<evidence type="ECO:0000256" key="8">
    <source>
        <dbReference type="SAM" id="Phobius"/>
    </source>
</evidence>
<dbReference type="GO" id="GO:0032259">
    <property type="term" value="P:methylation"/>
    <property type="evidence" value="ECO:0007669"/>
    <property type="project" value="UniProtKB-KW"/>
</dbReference>
<proteinExistence type="predicted"/>
<evidence type="ECO:0000313" key="11">
    <source>
        <dbReference type="Proteomes" id="UP000516057"/>
    </source>
</evidence>
<evidence type="ECO:0000256" key="3">
    <source>
        <dbReference type="ARBA" id="ARBA00023002"/>
    </source>
</evidence>
<organism evidence="10 11">
    <name type="scientific">Paenacidovorax monticola</name>
    <dbReference type="NCBI Taxonomy" id="1926868"/>
    <lineage>
        <taxon>Bacteria</taxon>
        <taxon>Pseudomonadati</taxon>
        <taxon>Pseudomonadota</taxon>
        <taxon>Betaproteobacteria</taxon>
        <taxon>Burkholderiales</taxon>
        <taxon>Comamonadaceae</taxon>
        <taxon>Paenacidovorax</taxon>
    </lineage>
</organism>
<dbReference type="GO" id="GO:0035513">
    <property type="term" value="P:oxidative RNA demethylation"/>
    <property type="evidence" value="ECO:0007669"/>
    <property type="project" value="TreeGrafter"/>
</dbReference>
<keyword evidence="8" id="KW-0812">Transmembrane</keyword>
<feature type="binding site" evidence="5">
    <location>
        <position position="84"/>
    </location>
    <ligand>
        <name>substrate</name>
    </ligand>
</feature>
<dbReference type="InterPro" id="IPR005123">
    <property type="entry name" value="Oxoglu/Fe-dep_dioxygenase_dom"/>
</dbReference>
<keyword evidence="11" id="KW-1185">Reference proteome</keyword>
<feature type="binding site" evidence="5">
    <location>
        <position position="176"/>
    </location>
    <ligand>
        <name>substrate</name>
    </ligand>
</feature>
<feature type="domain" description="Fe2OG dioxygenase" evidence="9">
    <location>
        <begin position="128"/>
        <end position="228"/>
    </location>
</feature>
<evidence type="ECO:0000259" key="9">
    <source>
        <dbReference type="PROSITE" id="PS51471"/>
    </source>
</evidence>
<feature type="binding site" evidence="5">
    <location>
        <begin position="91"/>
        <end position="93"/>
    </location>
    <ligand>
        <name>substrate</name>
    </ligand>
</feature>
<dbReference type="PROSITE" id="PS51471">
    <property type="entry name" value="FE2OG_OXY"/>
    <property type="match status" value="1"/>
</dbReference>
<keyword evidence="1 6" id="KW-0479">Metal-binding</keyword>
<keyword evidence="3 10" id="KW-0560">Oxidoreductase</keyword>
<evidence type="ECO:0000256" key="4">
    <source>
        <dbReference type="ARBA" id="ARBA00023004"/>
    </source>
</evidence>
<dbReference type="RefSeq" id="WP_187738402.1">
    <property type="nucleotide sequence ID" value="NZ_CP060790.1"/>
</dbReference>
<dbReference type="GO" id="GO:0035516">
    <property type="term" value="F:broad specificity oxidative DNA demethylase activity"/>
    <property type="evidence" value="ECO:0007669"/>
    <property type="project" value="UniProtKB-EC"/>
</dbReference>
<dbReference type="NCBIfam" id="NF011930">
    <property type="entry name" value="PRK15401.1"/>
    <property type="match status" value="1"/>
</dbReference>
<dbReference type="Gene3D" id="2.60.120.590">
    <property type="entry name" value="Alpha-ketoglutarate-dependent dioxygenase AlkB-like"/>
    <property type="match status" value="1"/>
</dbReference>
<keyword evidence="4 6" id="KW-0408">Iron</keyword>
<dbReference type="GO" id="GO:0008168">
    <property type="term" value="F:methyltransferase activity"/>
    <property type="evidence" value="ECO:0007669"/>
    <property type="project" value="UniProtKB-KW"/>
</dbReference>
<dbReference type="EMBL" id="CP060790">
    <property type="protein sequence ID" value="QNP61428.1"/>
    <property type="molecule type" value="Genomic_DNA"/>
</dbReference>
<dbReference type="PANTHER" id="PTHR16557">
    <property type="entry name" value="ALKYLATED DNA REPAIR PROTEIN ALKB-RELATED"/>
    <property type="match status" value="1"/>
</dbReference>
<gene>
    <name evidence="10" type="primary">alkB</name>
    <name evidence="10" type="ORF">H9L24_19290</name>
</gene>
<evidence type="ECO:0000256" key="1">
    <source>
        <dbReference type="ARBA" id="ARBA00022723"/>
    </source>
</evidence>
<evidence type="ECO:0000256" key="7">
    <source>
        <dbReference type="SAM" id="MobiDB-lite"/>
    </source>
</evidence>
<dbReference type="GO" id="GO:0035515">
    <property type="term" value="F:oxidative RNA demethylase activity"/>
    <property type="evidence" value="ECO:0007669"/>
    <property type="project" value="TreeGrafter"/>
</dbReference>
<feature type="region of interest" description="Disordered" evidence="7">
    <location>
        <begin position="1"/>
        <end position="26"/>
    </location>
</feature>
<dbReference type="SUPFAM" id="SSF51197">
    <property type="entry name" value="Clavaminate synthase-like"/>
    <property type="match status" value="1"/>
</dbReference>
<accession>A0A7H0HLL2</accession>
<dbReference type="InterPro" id="IPR004574">
    <property type="entry name" value="Alkb"/>
</dbReference>
<dbReference type="InterPro" id="IPR037151">
    <property type="entry name" value="AlkB-like_sf"/>
</dbReference>
<dbReference type="KEGG" id="amon:H9L24_19290"/>
<keyword evidence="2" id="KW-0223">Dioxygenase</keyword>
<evidence type="ECO:0000256" key="2">
    <source>
        <dbReference type="ARBA" id="ARBA00022964"/>
    </source>
</evidence>
<name>A0A7H0HLL2_9BURK</name>
<dbReference type="AlphaFoldDB" id="A0A7H0HLL2"/>
<evidence type="ECO:0000313" key="10">
    <source>
        <dbReference type="EMBL" id="QNP61428.1"/>
    </source>
</evidence>
<evidence type="ECO:0000256" key="5">
    <source>
        <dbReference type="PIRSR" id="PIRSR604574-1"/>
    </source>
</evidence>
<keyword evidence="8" id="KW-1133">Transmembrane helix</keyword>
<feature type="binding site" evidence="5">
    <location>
        <position position="150"/>
    </location>
    <ligand>
        <name>substrate</name>
    </ligand>
</feature>
<evidence type="ECO:0000256" key="6">
    <source>
        <dbReference type="PIRSR" id="PIRSR604574-2"/>
    </source>
</evidence>
<keyword evidence="10" id="KW-0808">Transferase</keyword>
<feature type="binding site" evidence="5">
    <location>
        <begin position="135"/>
        <end position="137"/>
    </location>
    <ligand>
        <name>2-oxoglutarate</name>
        <dbReference type="ChEBI" id="CHEBI:16810"/>
    </ligand>
</feature>
<sequence length="228" mass="24252">MPGSQTPPEAGPLQADLFGAPDAPGTREALGPQSVVLRGFALPDVPALLPAMQAVVQAAPLRHMVTPGGLAMSVALTNCGPLGWTSDRHGYRYADRDPLSGQPWPPIPVPFLALARAAAQAAGFEGFEPDACLVNRYVPGTRLSLHQDRDERSFAHPIISVSLGIAAVFLFGGLKRADRPARVPLFHGDVVVWGGVDRLRYHGVAPLKPAEHPLLGAQRINFTFRKAG</sequence>
<dbReference type="Proteomes" id="UP000516057">
    <property type="component" value="Chromosome"/>
</dbReference>
<dbReference type="EC" id="1.14.11.33" evidence="10"/>
<dbReference type="PANTHER" id="PTHR16557:SF2">
    <property type="entry name" value="NUCLEIC ACID DIOXYGENASE ALKBH1"/>
    <property type="match status" value="1"/>
</dbReference>
<feature type="transmembrane region" description="Helical" evidence="8">
    <location>
        <begin position="154"/>
        <end position="174"/>
    </location>
</feature>
<dbReference type="GO" id="GO:0008198">
    <property type="term" value="F:ferrous iron binding"/>
    <property type="evidence" value="ECO:0007669"/>
    <property type="project" value="TreeGrafter"/>
</dbReference>
<feature type="binding site" evidence="5">
    <location>
        <begin position="219"/>
        <end position="225"/>
    </location>
    <ligand>
        <name>2-oxoglutarate</name>
        <dbReference type="ChEBI" id="CHEBI:16810"/>
    </ligand>
</feature>